<evidence type="ECO:0000313" key="1">
    <source>
        <dbReference type="EMBL" id="KAA6127015.1"/>
    </source>
</evidence>
<dbReference type="RefSeq" id="WP_150082736.1">
    <property type="nucleotide sequence ID" value="NZ_VWRN01000025.1"/>
</dbReference>
<sequence>MPHPPKYLYEPAHADSIAALSRLGRPPSGGAQTVGVFRFRGGEPVRIERLDDDTFVAIRLDASGRPRRLPGSLLDRLLDVIRSLFRLEGGTRWTLTKSDCREMESWMFALSARAMQQEARCRRERAAMRDRRDASTLSRFEALPLPLLHAISARLGLQDCHALRQVCSRFAEPMAHCVPLLHAESWTTLAALRRALAHLSPKTADAPFAAPPDRSTRDKALKRAAGRISVLPASQRRAALQTVLGGIEQAFPDGDGGAVALRVLASRLAQLPCVDRDDRREVQRLAYQLCGALERLPLADRVGAALRLCRSPMLSIADRVRALLVPDSCWVLAARVVPAAERPRVIDELVALVALVAQPSRLPPSKAVPMAQQALPLAELDPAAGAHALAALFRISSPAMLTHDWPAEARGGETSFRTGVAVWEHLVATAITWPTQAAALLLKALLQALSALPNQGAKDRARLAAGRWLENAANLPAHDRRAIDALLFALLARPARLAAWNAMWAALAPPKTQDGDTEMDVSQIARCLVYLADAQQWEPMLLPRLERLPPQQQAAMLANLPAYLYTGPHTMELFERVVDLAVHHRLLRPLTLWYRARTARDYGRYSDALDSALICLPKLEQAEWIVALSRNRVVPELWIDVGLAAMEPPLPNAALQASLLGAVVSQCHQCGVRLDEVWQPRVVGLTQALAQLEGTAAGLDTRAVSALVGIGDTMLQLHDGLAKSARPAWTADAIPAFVDAVWRQVEKLPFASTLSMIANLCVPRALFAPSYERHFHLTTVRHAIALLPALSPRQRGDLLPSLIDMESGPKGARPVDWRGFDSCRQALWQAVAALPARERARTGLLDQVSHWFARSPADARSRQAWRDARRQYLAMVDAAPPEQRPVLVRRRFGVFG</sequence>
<dbReference type="EMBL" id="VWRN01000025">
    <property type="protein sequence ID" value="KAA6127015.1"/>
    <property type="molecule type" value="Genomic_DNA"/>
</dbReference>
<organism evidence="1 2">
    <name type="scientific">Cupriavidus cauae</name>
    <dbReference type="NCBI Taxonomy" id="2608999"/>
    <lineage>
        <taxon>Bacteria</taxon>
        <taxon>Pseudomonadati</taxon>
        <taxon>Pseudomonadota</taxon>
        <taxon>Betaproteobacteria</taxon>
        <taxon>Burkholderiales</taxon>
        <taxon>Burkholderiaceae</taxon>
        <taxon>Cupriavidus</taxon>
    </lineage>
</organism>
<accession>A0A5M8AXU7</accession>
<evidence type="ECO:0000313" key="2">
    <source>
        <dbReference type="Proteomes" id="UP000324324"/>
    </source>
</evidence>
<dbReference type="Proteomes" id="UP000324324">
    <property type="component" value="Unassembled WGS sequence"/>
</dbReference>
<reference evidence="1 2" key="1">
    <citation type="submission" date="2019-09" db="EMBL/GenBank/DDBJ databases">
        <title>Isolation of a novel species in the genus Cupriavidus from patients with sepsis using whole genome sequencing.</title>
        <authorList>
            <person name="Kweon O.J."/>
            <person name="Lee M.-K."/>
        </authorList>
    </citation>
    <scope>NUCLEOTIDE SEQUENCE [LARGE SCALE GENOMIC DNA]</scope>
    <source>
        <strain evidence="1 2">MKL-01</strain>
    </source>
</reference>
<gene>
    <name evidence="1" type="ORF">F1599_08300</name>
</gene>
<evidence type="ECO:0008006" key="3">
    <source>
        <dbReference type="Google" id="ProtNLM"/>
    </source>
</evidence>
<comment type="caution">
    <text evidence="1">The sequence shown here is derived from an EMBL/GenBank/DDBJ whole genome shotgun (WGS) entry which is preliminary data.</text>
</comment>
<protein>
    <recommendedName>
        <fullName evidence="3">F-box domain-containing protein</fullName>
    </recommendedName>
</protein>
<name>A0A5M8AXU7_9BURK</name>
<proteinExistence type="predicted"/>
<dbReference type="AlphaFoldDB" id="A0A5M8AXU7"/>
<keyword evidence="2" id="KW-1185">Reference proteome</keyword>